<dbReference type="CDD" id="cd13969">
    <property type="entry name" value="ADCK1-like"/>
    <property type="match status" value="1"/>
</dbReference>
<dbReference type="RefSeq" id="XP_018733909.1">
    <property type="nucleotide sequence ID" value="XM_018881306.1"/>
</dbReference>
<sequence length="640" mass="72569">MFHLPRSRCFQLLGAGARPTSLILAPTRGLTYSCYESQQYLKIKTIRNFGTSKTNNKTIKGSTTGSTIRPTGGITSGSLADTANIQAAINATVDPSKIAEVSSNTNRKRKYWPRSVFLVLAGTTLGVTLLYNTNDKFATGSRHLVLAGQRISTVTKACIQCFRAYRHTLNQHYATHEEYLEALSECHKKCALITRKAIEKNAGIFIKLGQHLAALTYIFPEEWTSAMIPLQDQCPESSLESIREMFLKDSKGKVSLDDLFSSFDTEPLGTASLAQVHKATLRENGQQVAVKVQHPSLQEFVPLDVLMTRVVFSMIDYFFPEYPLSWLGDELQASIFVELDFREEAKNAMNTKKYFKDFYNATALRIPTVISAHKRVLVMEFLQGGRLDDQEYLKEHNISPSEVSSCLSHIFNNMIFTPGVGLHCDPHPGNLSLIPHKGGKHNFEIILYDHGLYRDVPTNLRRSYAHFWLALLDGDEPKMRYYAKEFAGIDDDNFRLFSAAITGRDFENATKNVISKRSEDEIKHMTDAIAEGGLLSQIMVLLHSMPRIVLLILKTNDLTRYLDEKLASPLGPERTFLIMATYCARTVYHEGREIIDRQFNGNWSISRMVAEISNWWRYFSRQSQLAIYDLSMLIRNRSHL</sequence>
<dbReference type="GO" id="GO:0055088">
    <property type="term" value="P:lipid homeostasis"/>
    <property type="evidence" value="ECO:0007669"/>
    <property type="project" value="TreeGrafter"/>
</dbReference>
<reference evidence="3 4" key="1">
    <citation type="submission" date="2016-02" db="EMBL/GenBank/DDBJ databases">
        <title>Complete genome sequence and transcriptome regulation of the pentose utilising yeast Sugiyamaella lignohabitans.</title>
        <authorList>
            <person name="Bellasio M."/>
            <person name="Peymann A."/>
            <person name="Valli M."/>
            <person name="Sipitzky M."/>
            <person name="Graf A."/>
            <person name="Sauer M."/>
            <person name="Marx H."/>
            <person name="Mattanovich D."/>
        </authorList>
    </citation>
    <scope>NUCLEOTIDE SEQUENCE [LARGE SCALE GENOMIC DNA]</scope>
    <source>
        <strain evidence="3 4">CBS 10342</strain>
    </source>
</reference>
<dbReference type="GO" id="GO:0007005">
    <property type="term" value="P:mitochondrion organization"/>
    <property type="evidence" value="ECO:0007669"/>
    <property type="project" value="TreeGrafter"/>
</dbReference>
<dbReference type="KEGG" id="slb:AWJ20_4242"/>
<dbReference type="InterPro" id="IPR051130">
    <property type="entry name" value="Mito_struct-func_regulator"/>
</dbReference>
<dbReference type="GO" id="GO:0005743">
    <property type="term" value="C:mitochondrial inner membrane"/>
    <property type="evidence" value="ECO:0007669"/>
    <property type="project" value="TreeGrafter"/>
</dbReference>
<dbReference type="GeneID" id="30036353"/>
<dbReference type="OrthoDB" id="427480at2759"/>
<evidence type="ECO:0000313" key="3">
    <source>
        <dbReference type="EMBL" id="ANB11432.1"/>
    </source>
</evidence>
<evidence type="ECO:0000313" key="4">
    <source>
        <dbReference type="Proteomes" id="UP000189580"/>
    </source>
</evidence>
<name>A0A167CAI1_9ASCO</name>
<feature type="domain" description="ABC1 atypical kinase-like" evidence="2">
    <location>
        <begin position="230"/>
        <end position="480"/>
    </location>
</feature>
<dbReference type="Proteomes" id="UP000189580">
    <property type="component" value="Chromosome c"/>
</dbReference>
<dbReference type="EMBL" id="CP014500">
    <property type="protein sequence ID" value="ANB11432.1"/>
    <property type="molecule type" value="Genomic_DNA"/>
</dbReference>
<evidence type="ECO:0000259" key="2">
    <source>
        <dbReference type="Pfam" id="PF03109"/>
    </source>
</evidence>
<dbReference type="AlphaFoldDB" id="A0A167CAI1"/>
<dbReference type="SUPFAM" id="SSF56112">
    <property type="entry name" value="Protein kinase-like (PK-like)"/>
    <property type="match status" value="1"/>
</dbReference>
<dbReference type="Pfam" id="PF03109">
    <property type="entry name" value="ABC1"/>
    <property type="match status" value="1"/>
</dbReference>
<proteinExistence type="inferred from homology"/>
<gene>
    <name evidence="3" type="primary">MCP2</name>
    <name evidence="3" type="ORF">AWJ20_4242</name>
</gene>
<organism evidence="3 4">
    <name type="scientific">Sugiyamaella lignohabitans</name>
    <dbReference type="NCBI Taxonomy" id="796027"/>
    <lineage>
        <taxon>Eukaryota</taxon>
        <taxon>Fungi</taxon>
        <taxon>Dikarya</taxon>
        <taxon>Ascomycota</taxon>
        <taxon>Saccharomycotina</taxon>
        <taxon>Dipodascomycetes</taxon>
        <taxon>Dipodascales</taxon>
        <taxon>Trichomonascaceae</taxon>
        <taxon>Sugiyamaella</taxon>
    </lineage>
</organism>
<accession>A0A167CAI1</accession>
<keyword evidence="4" id="KW-1185">Reference proteome</keyword>
<dbReference type="PANTHER" id="PTHR43173:SF19">
    <property type="entry name" value="AARF DOMAIN-CONTAINING PROTEIN KINASE 1"/>
    <property type="match status" value="1"/>
</dbReference>
<evidence type="ECO:0000256" key="1">
    <source>
        <dbReference type="ARBA" id="ARBA00009670"/>
    </source>
</evidence>
<dbReference type="InterPro" id="IPR045307">
    <property type="entry name" value="ADCK1_dom"/>
</dbReference>
<dbReference type="InterPro" id="IPR004147">
    <property type="entry name" value="ABC1_dom"/>
</dbReference>
<comment type="similarity">
    <text evidence="1">Belongs to the protein kinase superfamily. ADCK protein kinase family.</text>
</comment>
<dbReference type="InterPro" id="IPR011009">
    <property type="entry name" value="Kinase-like_dom_sf"/>
</dbReference>
<dbReference type="PANTHER" id="PTHR43173">
    <property type="entry name" value="ABC1 FAMILY PROTEIN"/>
    <property type="match status" value="1"/>
</dbReference>
<protein>
    <submittedName>
        <fullName evidence="3">Mcp2p</fullName>
    </submittedName>
</protein>